<feature type="coiled-coil region" evidence="1">
    <location>
        <begin position="16"/>
        <end position="43"/>
    </location>
</feature>
<sequence>MSQYLDISLQQDQPNLSATQKKFNQLLKKLDQQKNLLAEWQHAQQDIQHQAAKELLPAYAQLHQLYFQQLEMLWQHKLKNKLTKRYKEILDDRIVHISAQLMRVNTLTELQCDEVSRIFHYFQPDSSASTENNSNTDVPEFAEEMIINLQKEMIKKMVCQEMGVDVTVVDFDFDVEDIDGLVAKINEKIEQEFLQSLDEAEQISIEKQMQRERAKEQKKLEKQEYAKKMANQSLKSIYSKIAAAIHPDRELDEVKKVEKTEIFQMTNQAYEKKDLFTLLKLQQYIDKDVSTAQKSYADEQLKFYNTALETQIEELDIEIKEIIDSFDWGNHIALFSSRKIQIKDLYKKYKTDLKNVQESIEHSEFIVKHLQDPTNLKSLLLDAYF</sequence>
<name>A0A371YNL1_9GAMM</name>
<dbReference type="Proteomes" id="UP001595455">
    <property type="component" value="Unassembled WGS sequence"/>
</dbReference>
<accession>A0A371YNL1</accession>
<feature type="coiled-coil region" evidence="1">
    <location>
        <begin position="197"/>
        <end position="231"/>
    </location>
</feature>
<proteinExistence type="predicted"/>
<reference evidence="2" key="1">
    <citation type="journal article" date="2014" name="Int. J. Syst. Evol. Microbiol.">
        <title>Complete genome of a new Firmicutes species belonging to the dominant human colonic microbiota ('Ruminococcus bicirculans') reveals two chromosomes and a selective capacity to utilize plant glucans.</title>
        <authorList>
            <consortium name="NISC Comparative Sequencing Program"/>
            <person name="Wegmann U."/>
            <person name="Louis P."/>
            <person name="Goesmann A."/>
            <person name="Henrissat B."/>
            <person name="Duncan S.H."/>
            <person name="Flint H.J."/>
        </authorList>
    </citation>
    <scope>NUCLEOTIDE SEQUENCE</scope>
    <source>
        <strain evidence="2">KCTC 62575</strain>
    </source>
</reference>
<dbReference type="AlphaFoldDB" id="A0A371YNL1"/>
<reference evidence="3 4" key="2">
    <citation type="submission" date="2018-08" db="EMBL/GenBank/DDBJ databases">
        <title>The draft genome of Acinetobacter sichuanensis strain WCHAc060041.</title>
        <authorList>
            <person name="Qin J."/>
            <person name="Feng Y."/>
            <person name="Zong Z."/>
        </authorList>
    </citation>
    <scope>NUCLEOTIDE SEQUENCE [LARGE SCALE GENOMIC DNA]</scope>
    <source>
        <strain evidence="3 4">WCHAc060041</strain>
    </source>
</reference>
<protein>
    <recommendedName>
        <fullName evidence="6">Molecular chaperone DnaJ</fullName>
    </recommendedName>
</protein>
<comment type="caution">
    <text evidence="3">The sequence shown here is derived from an EMBL/GenBank/DDBJ whole genome shotgun (WGS) entry which is preliminary data.</text>
</comment>
<keyword evidence="1" id="KW-0175">Coiled coil</keyword>
<organism evidence="3 4">
    <name type="scientific">Acinetobacter sichuanensis</name>
    <dbReference type="NCBI Taxonomy" id="2136183"/>
    <lineage>
        <taxon>Bacteria</taxon>
        <taxon>Pseudomonadati</taxon>
        <taxon>Pseudomonadota</taxon>
        <taxon>Gammaproteobacteria</taxon>
        <taxon>Moraxellales</taxon>
        <taxon>Moraxellaceae</taxon>
        <taxon>Acinetobacter</taxon>
    </lineage>
</organism>
<dbReference type="RefSeq" id="WP_107008784.1">
    <property type="nucleotide sequence ID" value="NZ_JBHRSF010000157.1"/>
</dbReference>
<reference evidence="5" key="3">
    <citation type="journal article" date="2019" name="Int. J. Syst. Evol. Microbiol.">
        <title>The Global Catalogue of Microorganisms (GCM) 10K type strain sequencing project: providing services to taxonomists for standard genome sequencing and annotation.</title>
        <authorList>
            <consortium name="The Broad Institute Genomics Platform"/>
            <consortium name="The Broad Institute Genome Sequencing Center for Infectious Disease"/>
            <person name="Wu L."/>
            <person name="Ma J."/>
        </authorList>
    </citation>
    <scope>NUCLEOTIDE SEQUENCE [LARGE SCALE GENOMIC DNA]</scope>
    <source>
        <strain evidence="5">KCTC 62575</strain>
    </source>
</reference>
<dbReference type="EMBL" id="JBHRSF010000157">
    <property type="protein sequence ID" value="MFC2997733.1"/>
    <property type="molecule type" value="Genomic_DNA"/>
</dbReference>
<dbReference type="EMBL" id="PYIX02000022">
    <property type="protein sequence ID" value="RFC83057.1"/>
    <property type="molecule type" value="Genomic_DNA"/>
</dbReference>
<evidence type="ECO:0000313" key="2">
    <source>
        <dbReference type="EMBL" id="MFC2997733.1"/>
    </source>
</evidence>
<gene>
    <name evidence="2" type="ORF">ACFODO_21285</name>
    <name evidence="3" type="ORF">C9E89_013075</name>
</gene>
<evidence type="ECO:0008006" key="6">
    <source>
        <dbReference type="Google" id="ProtNLM"/>
    </source>
</evidence>
<keyword evidence="5" id="KW-1185">Reference proteome</keyword>
<dbReference type="OrthoDB" id="6716816at2"/>
<dbReference type="Proteomes" id="UP000240957">
    <property type="component" value="Unassembled WGS sequence"/>
</dbReference>
<evidence type="ECO:0000313" key="5">
    <source>
        <dbReference type="Proteomes" id="UP001595455"/>
    </source>
</evidence>
<evidence type="ECO:0000313" key="3">
    <source>
        <dbReference type="EMBL" id="RFC83057.1"/>
    </source>
</evidence>
<reference evidence="2" key="4">
    <citation type="submission" date="2024-09" db="EMBL/GenBank/DDBJ databases">
        <authorList>
            <person name="Sun Q."/>
            <person name="Mori K."/>
        </authorList>
    </citation>
    <scope>NUCLEOTIDE SEQUENCE</scope>
    <source>
        <strain evidence="2">KCTC 62575</strain>
    </source>
</reference>
<evidence type="ECO:0000313" key="4">
    <source>
        <dbReference type="Proteomes" id="UP000240957"/>
    </source>
</evidence>
<evidence type="ECO:0000256" key="1">
    <source>
        <dbReference type="SAM" id="Coils"/>
    </source>
</evidence>